<proteinExistence type="predicted"/>
<protein>
    <submittedName>
        <fullName evidence="7">GTP-binding protein</fullName>
    </submittedName>
</protein>
<dbReference type="Pfam" id="PF01926">
    <property type="entry name" value="MMR_HSR1"/>
    <property type="match status" value="1"/>
</dbReference>
<evidence type="ECO:0000256" key="2">
    <source>
        <dbReference type="ARBA" id="ARBA00022741"/>
    </source>
</evidence>
<evidence type="ECO:0000313" key="8">
    <source>
        <dbReference type="Proteomes" id="UP001182556"/>
    </source>
</evidence>
<accession>A0AAD9FWR0</accession>
<gene>
    <name evidence="7" type="ORF">DB88DRAFT_459794</name>
</gene>
<feature type="compositionally biased region" description="Basic residues" evidence="5">
    <location>
        <begin position="713"/>
        <end position="732"/>
    </location>
</feature>
<dbReference type="GO" id="GO:0003924">
    <property type="term" value="F:GTPase activity"/>
    <property type="evidence" value="ECO:0007669"/>
    <property type="project" value="InterPro"/>
</dbReference>
<feature type="domain" description="G" evidence="6">
    <location>
        <begin position="408"/>
        <end position="464"/>
    </location>
</feature>
<dbReference type="AlphaFoldDB" id="A0AAD9FWR0"/>
<keyword evidence="8" id="KW-1185">Reference proteome</keyword>
<dbReference type="EMBL" id="JAODAN010000001">
    <property type="protein sequence ID" value="KAK1927475.1"/>
    <property type="molecule type" value="Genomic_DNA"/>
</dbReference>
<feature type="region of interest" description="Disordered" evidence="5">
    <location>
        <begin position="659"/>
        <end position="732"/>
    </location>
</feature>
<comment type="caution">
    <text evidence="7">The sequence shown here is derived from an EMBL/GenBank/DDBJ whole genome shotgun (WGS) entry which is preliminary data.</text>
</comment>
<keyword evidence="1" id="KW-0963">Cytoplasm</keyword>
<feature type="compositionally biased region" description="Basic and acidic residues" evidence="5">
    <location>
        <begin position="309"/>
        <end position="320"/>
    </location>
</feature>
<dbReference type="InterPro" id="IPR043358">
    <property type="entry name" value="GNL1-like"/>
</dbReference>
<evidence type="ECO:0000256" key="3">
    <source>
        <dbReference type="ARBA" id="ARBA00022801"/>
    </source>
</evidence>
<evidence type="ECO:0000256" key="1">
    <source>
        <dbReference type="ARBA" id="ARBA00022490"/>
    </source>
</evidence>
<reference evidence="7" key="1">
    <citation type="submission" date="2023-02" db="EMBL/GenBank/DDBJ databases">
        <title>Identification and recombinant expression of a fungal hydrolase from Papiliotrema laurentii that hydrolyzes apple cutin and clears colloidal polyester polyurethane.</title>
        <authorList>
            <consortium name="DOE Joint Genome Institute"/>
            <person name="Roman V.A."/>
            <person name="Bojanowski C."/>
            <person name="Crable B.R."/>
            <person name="Wagner D.N."/>
            <person name="Hung C.S."/>
            <person name="Nadeau L.J."/>
            <person name="Schratz L."/>
            <person name="Haridas S."/>
            <person name="Pangilinan J."/>
            <person name="Lipzen A."/>
            <person name="Na H."/>
            <person name="Yan M."/>
            <person name="Ng V."/>
            <person name="Grigoriev I.V."/>
            <person name="Spatafora J.W."/>
            <person name="Barlow D."/>
            <person name="Biffinger J."/>
            <person name="Kelley-Loughnane N."/>
            <person name="Varaljay V.A."/>
            <person name="Crookes-Goodson W.J."/>
        </authorList>
    </citation>
    <scope>NUCLEOTIDE SEQUENCE</scope>
    <source>
        <strain evidence="7">5307AH</strain>
    </source>
</reference>
<feature type="compositionally biased region" description="Basic and acidic residues" evidence="5">
    <location>
        <begin position="260"/>
        <end position="270"/>
    </location>
</feature>
<dbReference type="Gene3D" id="3.40.50.300">
    <property type="entry name" value="P-loop containing nucleotide triphosphate hydrolases"/>
    <property type="match status" value="2"/>
</dbReference>
<evidence type="ECO:0000313" key="7">
    <source>
        <dbReference type="EMBL" id="KAK1927475.1"/>
    </source>
</evidence>
<dbReference type="CDD" id="cd01857">
    <property type="entry name" value="HSR1_MMR1"/>
    <property type="match status" value="1"/>
</dbReference>
<sequence length="732" mass="81578">MPPNRSKANASGLGKALINRRAKEAVAPKESQLYTLDESNPLQSVTHERDLDEFLAHAALADTDFMTERSKMRIIAGPGVAPAKNPFLLSKEEEKEVVKKKYDYGNELRVPRRPPWTRNTTRQELERQERDSFIDWRRAIAQLAERSNLLLTPFERNIQLWRQLWRVLERSHLIVQIVDARNPLGFRCADLETYVQEVGDEGTGEDVTVPGKGKRRSLLLINKADLLTVEQRTMWADYFEKHNISYAFFSAADAAAAQEQAEKQRRREEGTYEENDDESDEEDEEVADELDEVSGEEVESEKSDDEEAELSKAVEETKIGEDEEGWSTEGENDEDESGGVVEQKLDQGEKVPLAEVAKQVGASSSDQPESPRTRVLTVTELEDLFQRAAPDLSEFGTSRHPVPTTLVVGLVGYPNVGKSSTINALLGAKKVSVSSTPGKTKHFQTLNLSDEITLCDCPGLVFPQFANTQADMVVDGVLPIDQMREYSAPADLLCERIPREILEGTYGIRIDVKTEEDGGTGKVTWEDLLSTYAIARGMTRSSFGMPDTSRAARYVLKDYVNAKLLFAHPPPGIDVDEYMSTSRARTLGRIEEAYENGRKRAPVTHVVKNSDTYIAPAPTAERERQYTTQSIRQNAASAPGRSGKAKAAALEEVFFTEAGPAPRPVMSGRQGRDEQEGGLGFSRDTRFPHQRMLGPDGRPMVELAMGAKVTGRQGKKHFKHKEGKKRSGKGYD</sequence>
<feature type="compositionally biased region" description="Acidic residues" evidence="5">
    <location>
        <begin position="271"/>
        <end position="308"/>
    </location>
</feature>
<evidence type="ECO:0000256" key="4">
    <source>
        <dbReference type="ARBA" id="ARBA00023134"/>
    </source>
</evidence>
<dbReference type="InterPro" id="IPR006073">
    <property type="entry name" value="GTP-bd"/>
</dbReference>
<dbReference type="PANTHER" id="PTHR45709">
    <property type="entry name" value="LARGE SUBUNIT GTPASE 1 HOMOLOG-RELATED"/>
    <property type="match status" value="1"/>
</dbReference>
<evidence type="ECO:0000259" key="6">
    <source>
        <dbReference type="Pfam" id="PF01926"/>
    </source>
</evidence>
<name>A0AAD9FWR0_PAPLA</name>
<keyword evidence="2" id="KW-0547">Nucleotide-binding</keyword>
<dbReference type="GO" id="GO:0000054">
    <property type="term" value="P:ribosomal subunit export from nucleus"/>
    <property type="evidence" value="ECO:0007669"/>
    <property type="project" value="TreeGrafter"/>
</dbReference>
<organism evidence="7 8">
    <name type="scientific">Papiliotrema laurentii</name>
    <name type="common">Cryptococcus laurentii</name>
    <dbReference type="NCBI Taxonomy" id="5418"/>
    <lineage>
        <taxon>Eukaryota</taxon>
        <taxon>Fungi</taxon>
        <taxon>Dikarya</taxon>
        <taxon>Basidiomycota</taxon>
        <taxon>Agaricomycotina</taxon>
        <taxon>Tremellomycetes</taxon>
        <taxon>Tremellales</taxon>
        <taxon>Rhynchogastremaceae</taxon>
        <taxon>Papiliotrema</taxon>
    </lineage>
</organism>
<keyword evidence="3" id="KW-0378">Hydrolase</keyword>
<keyword evidence="4" id="KW-0342">GTP-binding</keyword>
<dbReference type="PANTHER" id="PTHR45709:SF2">
    <property type="entry name" value="LARGE SUBUNIT GTPASE 1 HOMOLOG"/>
    <property type="match status" value="1"/>
</dbReference>
<feature type="compositionally biased region" description="Acidic residues" evidence="5">
    <location>
        <begin position="321"/>
        <end position="337"/>
    </location>
</feature>
<dbReference type="GO" id="GO:0005829">
    <property type="term" value="C:cytosol"/>
    <property type="evidence" value="ECO:0007669"/>
    <property type="project" value="TreeGrafter"/>
</dbReference>
<feature type="region of interest" description="Disordered" evidence="5">
    <location>
        <begin position="259"/>
        <end position="341"/>
    </location>
</feature>
<dbReference type="Proteomes" id="UP001182556">
    <property type="component" value="Unassembled WGS sequence"/>
</dbReference>
<dbReference type="InterPro" id="IPR027417">
    <property type="entry name" value="P-loop_NTPase"/>
</dbReference>
<evidence type="ECO:0000256" key="5">
    <source>
        <dbReference type="SAM" id="MobiDB-lite"/>
    </source>
</evidence>
<dbReference type="SUPFAM" id="SSF52540">
    <property type="entry name" value="P-loop containing nucleoside triphosphate hydrolases"/>
    <property type="match status" value="1"/>
</dbReference>
<dbReference type="GO" id="GO:0005525">
    <property type="term" value="F:GTP binding"/>
    <property type="evidence" value="ECO:0007669"/>
    <property type="project" value="UniProtKB-KW"/>
</dbReference>